<evidence type="ECO:0000256" key="1">
    <source>
        <dbReference type="ARBA" id="ARBA00004325"/>
    </source>
</evidence>
<evidence type="ECO:0000256" key="8">
    <source>
        <dbReference type="SAM" id="MobiDB-lite"/>
    </source>
</evidence>
<evidence type="ECO:0000256" key="6">
    <source>
        <dbReference type="ARBA" id="ARBA00023128"/>
    </source>
</evidence>
<feature type="compositionally biased region" description="Low complexity" evidence="8">
    <location>
        <begin position="109"/>
        <end position="130"/>
    </location>
</feature>
<dbReference type="GO" id="GO:0051561">
    <property type="term" value="P:positive regulation of mitochondrial calcium ion concentration"/>
    <property type="evidence" value="ECO:0007669"/>
    <property type="project" value="TreeGrafter"/>
</dbReference>
<dbReference type="PANTHER" id="PTHR14360">
    <property type="entry name" value="PROTEIN FMP32, MITOCHONDRIAL"/>
    <property type="match status" value="1"/>
</dbReference>
<evidence type="ECO:0000256" key="7">
    <source>
        <dbReference type="ARBA" id="ARBA00023136"/>
    </source>
</evidence>
<protein>
    <submittedName>
        <fullName evidence="10">Uncharacterized protein</fullName>
    </submittedName>
</protein>
<dbReference type="PANTHER" id="PTHR14360:SF11">
    <property type="entry name" value="MITOCHONDRIAL CALCIUM UNIPORTER REGULATOR 1"/>
    <property type="match status" value="1"/>
</dbReference>
<dbReference type="InterPro" id="IPR024461">
    <property type="entry name" value="CCDC90-like"/>
</dbReference>
<dbReference type="Gene3D" id="1.20.5.340">
    <property type="match status" value="1"/>
</dbReference>
<evidence type="ECO:0000313" key="10">
    <source>
        <dbReference type="Ensembl" id="ENSMMOP00000007004.1"/>
    </source>
</evidence>
<keyword evidence="3 9" id="KW-0812">Transmembrane</keyword>
<dbReference type="GO" id="GO:0005743">
    <property type="term" value="C:mitochondrial inner membrane"/>
    <property type="evidence" value="ECO:0007669"/>
    <property type="project" value="TreeGrafter"/>
</dbReference>
<feature type="compositionally biased region" description="Basic and acidic residues" evidence="8">
    <location>
        <begin position="92"/>
        <end position="103"/>
    </location>
</feature>
<evidence type="ECO:0000256" key="3">
    <source>
        <dbReference type="ARBA" id="ARBA00022692"/>
    </source>
</evidence>
<keyword evidence="6" id="KW-0496">Mitochondrion</keyword>
<reference evidence="10" key="2">
    <citation type="submission" date="2025-09" db="UniProtKB">
        <authorList>
            <consortium name="Ensembl"/>
        </authorList>
    </citation>
    <scope>IDENTIFICATION</scope>
</reference>
<evidence type="ECO:0000256" key="5">
    <source>
        <dbReference type="ARBA" id="ARBA00023054"/>
    </source>
</evidence>
<evidence type="ECO:0000256" key="4">
    <source>
        <dbReference type="ARBA" id="ARBA00022989"/>
    </source>
</evidence>
<proteinExistence type="inferred from homology"/>
<feature type="transmembrane region" description="Helical" evidence="9">
    <location>
        <begin position="372"/>
        <end position="391"/>
    </location>
</feature>
<dbReference type="Ensembl" id="ENSMMOT00000007135.1">
    <property type="protein sequence ID" value="ENSMMOP00000007004.1"/>
    <property type="gene ID" value="ENSMMOG00000005444.1"/>
</dbReference>
<feature type="region of interest" description="Disordered" evidence="8">
    <location>
        <begin position="92"/>
        <end position="173"/>
    </location>
</feature>
<organism evidence="10 11">
    <name type="scientific">Mola mola</name>
    <name type="common">Ocean sunfish</name>
    <name type="synonym">Tetraodon mola</name>
    <dbReference type="NCBI Taxonomy" id="94237"/>
    <lineage>
        <taxon>Eukaryota</taxon>
        <taxon>Metazoa</taxon>
        <taxon>Chordata</taxon>
        <taxon>Craniata</taxon>
        <taxon>Vertebrata</taxon>
        <taxon>Euteleostomi</taxon>
        <taxon>Actinopterygii</taxon>
        <taxon>Neopterygii</taxon>
        <taxon>Teleostei</taxon>
        <taxon>Neoteleostei</taxon>
        <taxon>Acanthomorphata</taxon>
        <taxon>Eupercaria</taxon>
        <taxon>Tetraodontiformes</taxon>
        <taxon>Molidae</taxon>
        <taxon>Mola</taxon>
    </lineage>
</organism>
<name>A0A3Q3WE27_MOLML</name>
<keyword evidence="4 9" id="KW-1133">Transmembrane helix</keyword>
<dbReference type="STRING" id="94237.ENSMMOP00000007004"/>
<evidence type="ECO:0000256" key="2">
    <source>
        <dbReference type="ARBA" id="ARBA00007224"/>
    </source>
</evidence>
<dbReference type="FunFam" id="1.20.5.340:FF:000015">
    <property type="entry name" value="Mitochondrial calcium uniporter regulator 1"/>
    <property type="match status" value="1"/>
</dbReference>
<dbReference type="Pfam" id="PF07798">
    <property type="entry name" value="CCDC90-like"/>
    <property type="match status" value="1"/>
</dbReference>
<dbReference type="AlphaFoldDB" id="A0A3Q3WE27"/>
<sequence>MGLRVKKFPSLCHDNPIVKQKWEETLNKRSLDLILSLIEQSKHQKDALNANIDNIGADISCLPSDEPRLLFENKMKGDIAKLHTSLKRKKFEKLNRDSGDHKKGTSANSSSLDSAVVGSSSQHTRSRSVSFNPPSRDKEDWTNSQVGEPSDFSDKHNDAGKSKGERTRPSTNPQCSHCVLASFKIFSFLMSELSTSIKDLQYDMRASAPNSDSRKWFFDTHAVVRLFEENGFTTQQAEVLVKTLARMTNSNMDIIYNDMVTKVQQEIMLQRVMSQIAAVKKDMIILEKSEFSTLLAENEFSSDILCISLLQDVMNKVRSDTILDMNLEKRLLFYLDLMKHDLHLTQTNMKIDTEVAGLKTMLESHKLDTIKYLAGSVFTCLTVVLSFYRIWM</sequence>
<reference evidence="10" key="1">
    <citation type="submission" date="2025-08" db="UniProtKB">
        <authorList>
            <consortium name="Ensembl"/>
        </authorList>
    </citation>
    <scope>IDENTIFICATION</scope>
</reference>
<keyword evidence="11" id="KW-1185">Reference proteome</keyword>
<comment type="similarity">
    <text evidence="2">Belongs to the CCDC90 family.</text>
</comment>
<keyword evidence="5" id="KW-0175">Coiled coil</keyword>
<dbReference type="Proteomes" id="UP000261620">
    <property type="component" value="Unplaced"/>
</dbReference>
<evidence type="ECO:0000256" key="9">
    <source>
        <dbReference type="SAM" id="Phobius"/>
    </source>
</evidence>
<dbReference type="GO" id="GO:0036444">
    <property type="term" value="P:calcium import into the mitochondrion"/>
    <property type="evidence" value="ECO:0007669"/>
    <property type="project" value="TreeGrafter"/>
</dbReference>
<feature type="compositionally biased region" description="Basic and acidic residues" evidence="8">
    <location>
        <begin position="152"/>
        <end position="168"/>
    </location>
</feature>
<keyword evidence="7 9" id="KW-0472">Membrane</keyword>
<accession>A0A3Q3WE27</accession>
<comment type="subcellular location">
    <subcellularLocation>
        <location evidence="1">Mitochondrion membrane</location>
    </subcellularLocation>
</comment>
<evidence type="ECO:0000313" key="11">
    <source>
        <dbReference type="Proteomes" id="UP000261620"/>
    </source>
</evidence>